<evidence type="ECO:0000313" key="3">
    <source>
        <dbReference type="Proteomes" id="UP001501195"/>
    </source>
</evidence>
<name>A0ABP9HKQ9_9ACTN</name>
<reference evidence="3" key="1">
    <citation type="journal article" date="2019" name="Int. J. Syst. Evol. Microbiol.">
        <title>The Global Catalogue of Microorganisms (GCM) 10K type strain sequencing project: providing services to taxonomists for standard genome sequencing and annotation.</title>
        <authorList>
            <consortium name="The Broad Institute Genomics Platform"/>
            <consortium name="The Broad Institute Genome Sequencing Center for Infectious Disease"/>
            <person name="Wu L."/>
            <person name="Ma J."/>
        </authorList>
    </citation>
    <scope>NUCLEOTIDE SEQUENCE [LARGE SCALE GENOMIC DNA]</scope>
    <source>
        <strain evidence="3">JCM 18126</strain>
    </source>
</reference>
<evidence type="ECO:0008006" key="4">
    <source>
        <dbReference type="Google" id="ProtNLM"/>
    </source>
</evidence>
<evidence type="ECO:0000256" key="1">
    <source>
        <dbReference type="SAM" id="MobiDB-lite"/>
    </source>
</evidence>
<dbReference type="Proteomes" id="UP001501195">
    <property type="component" value="Unassembled WGS sequence"/>
</dbReference>
<gene>
    <name evidence="2" type="ORF">GCM10023225_12550</name>
</gene>
<proteinExistence type="predicted"/>
<feature type="region of interest" description="Disordered" evidence="1">
    <location>
        <begin position="122"/>
        <end position="220"/>
    </location>
</feature>
<accession>A0ABP9HKQ9</accession>
<feature type="region of interest" description="Disordered" evidence="1">
    <location>
        <begin position="1"/>
        <end position="37"/>
    </location>
</feature>
<feature type="compositionally biased region" description="Pro residues" evidence="1">
    <location>
        <begin position="1"/>
        <end position="20"/>
    </location>
</feature>
<organism evidence="2 3">
    <name type="scientific">Kineococcus glutinatus</name>
    <dbReference type="NCBI Taxonomy" id="1070872"/>
    <lineage>
        <taxon>Bacteria</taxon>
        <taxon>Bacillati</taxon>
        <taxon>Actinomycetota</taxon>
        <taxon>Actinomycetes</taxon>
        <taxon>Kineosporiales</taxon>
        <taxon>Kineosporiaceae</taxon>
        <taxon>Kineococcus</taxon>
    </lineage>
</organism>
<protein>
    <recommendedName>
        <fullName evidence="4">Helix-turn-helix protein</fullName>
    </recommendedName>
</protein>
<sequence>MSTRPPTPAPADELAPPPIDTRPTDAHPASPSGLGDDVSLVVEEPRFALVPEWVIDAVIPDSSFRLYSLLLRYGGTSGQRMPSRTTLARRMRRSVDAVDRAMRELVAAGIVRVEHRRSGQQYLSNRYHVRTSGPLPLEEPSRGGRTSAATSARDSSPRRGGRADAATGDRTDAATPGRGSAVTPGRAGAGRVAADVRHDPEPSTQSTPPPPASPAARSSAALSARSAAAAGVGRGEVVVDEDLLIACGVVNIAELSTRCMAARRALGLSATRWASHCLAAALHLAVRGRGWPAELAVPALLAVAADPASQSPMRLAEAGPWWDQVTAPDSTGSAGGAVAGWAVAGAASAEELAICEQRLAELGGQRPRLQAQARAELAREGMPVTRSTVVRRACEILDRRAAG</sequence>
<dbReference type="Gene3D" id="1.10.10.10">
    <property type="entry name" value="Winged helix-like DNA-binding domain superfamily/Winged helix DNA-binding domain"/>
    <property type="match status" value="1"/>
</dbReference>
<dbReference type="InterPro" id="IPR036388">
    <property type="entry name" value="WH-like_DNA-bd_sf"/>
</dbReference>
<keyword evidence="3" id="KW-1185">Reference proteome</keyword>
<feature type="compositionally biased region" description="Low complexity" evidence="1">
    <location>
        <begin position="181"/>
        <end position="193"/>
    </location>
</feature>
<dbReference type="RefSeq" id="WP_345711557.1">
    <property type="nucleotide sequence ID" value="NZ_BAABIL010000165.1"/>
</dbReference>
<dbReference type="EMBL" id="BAABIL010000165">
    <property type="protein sequence ID" value="GAA4972507.1"/>
    <property type="molecule type" value="Genomic_DNA"/>
</dbReference>
<comment type="caution">
    <text evidence="2">The sequence shown here is derived from an EMBL/GenBank/DDBJ whole genome shotgun (WGS) entry which is preliminary data.</text>
</comment>
<evidence type="ECO:0000313" key="2">
    <source>
        <dbReference type="EMBL" id="GAA4972507.1"/>
    </source>
</evidence>
<feature type="compositionally biased region" description="Low complexity" evidence="1">
    <location>
        <begin position="145"/>
        <end position="154"/>
    </location>
</feature>